<reference evidence="9" key="2">
    <citation type="submission" date="2021-10" db="EMBL/GenBank/DDBJ databases">
        <title>Phylogenomics reveals ancestral predisposition of the termite-cultivated fungus Termitomyces towards a domesticated lifestyle.</title>
        <authorList>
            <person name="Auxier B."/>
            <person name="Grum-Grzhimaylo A."/>
            <person name="Cardenas M.E."/>
            <person name="Lodge J.D."/>
            <person name="Laessoe T."/>
            <person name="Pedersen O."/>
            <person name="Smith M.E."/>
            <person name="Kuyper T.W."/>
            <person name="Franco-Molano E.A."/>
            <person name="Baroni T.J."/>
            <person name="Aanen D.K."/>
        </authorList>
    </citation>
    <scope>NUCLEOTIDE SEQUENCE</scope>
    <source>
        <strain evidence="9">AP01</strain>
        <tissue evidence="9">Mycelium</tissue>
    </source>
</reference>
<evidence type="ECO:0000259" key="8">
    <source>
        <dbReference type="PROSITE" id="PS51767"/>
    </source>
</evidence>
<dbReference type="PANTHER" id="PTHR47966:SF6">
    <property type="entry name" value="PEPTIDASE A1 DOMAIN-CONTAINING PROTEIN"/>
    <property type="match status" value="1"/>
</dbReference>
<dbReference type="Pfam" id="PF00026">
    <property type="entry name" value="Asp"/>
    <property type="match status" value="1"/>
</dbReference>
<comment type="caution">
    <text evidence="9">The sequence shown here is derived from an EMBL/GenBank/DDBJ whole genome shotgun (WGS) entry which is preliminary data.</text>
</comment>
<evidence type="ECO:0000313" key="10">
    <source>
        <dbReference type="Proteomes" id="UP000775547"/>
    </source>
</evidence>
<comment type="similarity">
    <text evidence="1 6">Belongs to the peptidase A1 family.</text>
</comment>
<reference evidence="9" key="1">
    <citation type="submission" date="2020-07" db="EMBL/GenBank/DDBJ databases">
        <authorList>
            <person name="Nieuwenhuis M."/>
            <person name="Van De Peppel L.J.J."/>
        </authorList>
    </citation>
    <scope>NUCLEOTIDE SEQUENCE</scope>
    <source>
        <strain evidence="9">AP01</strain>
        <tissue evidence="9">Mycelium</tissue>
    </source>
</reference>
<feature type="signal peptide" evidence="7">
    <location>
        <begin position="1"/>
        <end position="22"/>
    </location>
</feature>
<dbReference type="OrthoDB" id="771136at2759"/>
<dbReference type="AlphaFoldDB" id="A0A9P7KAV4"/>
<keyword evidence="10" id="KW-1185">Reference proteome</keyword>
<feature type="chain" id="PRO_5040146470" description="Peptidase A1 domain-containing protein" evidence="7">
    <location>
        <begin position="23"/>
        <end position="409"/>
    </location>
</feature>
<dbReference type="SUPFAM" id="SSF50630">
    <property type="entry name" value="Acid proteases"/>
    <property type="match status" value="1"/>
</dbReference>
<evidence type="ECO:0000256" key="6">
    <source>
        <dbReference type="RuleBase" id="RU000454"/>
    </source>
</evidence>
<organism evidence="9 10">
    <name type="scientific">Asterophora parasitica</name>
    <dbReference type="NCBI Taxonomy" id="117018"/>
    <lineage>
        <taxon>Eukaryota</taxon>
        <taxon>Fungi</taxon>
        <taxon>Dikarya</taxon>
        <taxon>Basidiomycota</taxon>
        <taxon>Agaricomycotina</taxon>
        <taxon>Agaricomycetes</taxon>
        <taxon>Agaricomycetidae</taxon>
        <taxon>Agaricales</taxon>
        <taxon>Tricholomatineae</taxon>
        <taxon>Lyophyllaceae</taxon>
        <taxon>Asterophora</taxon>
    </lineage>
</organism>
<protein>
    <recommendedName>
        <fullName evidence="8">Peptidase A1 domain-containing protein</fullName>
    </recommendedName>
</protein>
<evidence type="ECO:0000256" key="2">
    <source>
        <dbReference type="ARBA" id="ARBA00022670"/>
    </source>
</evidence>
<evidence type="ECO:0000256" key="1">
    <source>
        <dbReference type="ARBA" id="ARBA00007447"/>
    </source>
</evidence>
<keyword evidence="3 6" id="KW-0064">Aspartyl protease</keyword>
<dbReference type="InterPro" id="IPR001461">
    <property type="entry name" value="Aspartic_peptidase_A1"/>
</dbReference>
<accession>A0A9P7KAV4</accession>
<evidence type="ECO:0000256" key="4">
    <source>
        <dbReference type="ARBA" id="ARBA00022801"/>
    </source>
</evidence>
<feature type="domain" description="Peptidase A1" evidence="8">
    <location>
        <begin position="66"/>
        <end position="394"/>
    </location>
</feature>
<dbReference type="InterPro" id="IPR001969">
    <property type="entry name" value="Aspartic_peptidase_AS"/>
</dbReference>
<dbReference type="Gene3D" id="2.40.70.10">
    <property type="entry name" value="Acid Proteases"/>
    <property type="match status" value="2"/>
</dbReference>
<dbReference type="InterPro" id="IPR034164">
    <property type="entry name" value="Pepsin-like_dom"/>
</dbReference>
<evidence type="ECO:0000256" key="5">
    <source>
        <dbReference type="PIRSR" id="PIRSR601461-1"/>
    </source>
</evidence>
<feature type="active site" evidence="5">
    <location>
        <position position="85"/>
    </location>
</feature>
<dbReference type="PRINTS" id="PR00792">
    <property type="entry name" value="PEPSIN"/>
</dbReference>
<dbReference type="FunFam" id="2.40.70.10:FF:000115">
    <property type="entry name" value="Lysosomal aspartic protease"/>
    <property type="match status" value="1"/>
</dbReference>
<dbReference type="GO" id="GO:0006508">
    <property type="term" value="P:proteolysis"/>
    <property type="evidence" value="ECO:0007669"/>
    <property type="project" value="UniProtKB-KW"/>
</dbReference>
<dbReference type="CDD" id="cd05471">
    <property type="entry name" value="pepsin_like"/>
    <property type="match status" value="1"/>
</dbReference>
<dbReference type="GO" id="GO:0004190">
    <property type="term" value="F:aspartic-type endopeptidase activity"/>
    <property type="evidence" value="ECO:0007669"/>
    <property type="project" value="UniProtKB-KW"/>
</dbReference>
<dbReference type="PROSITE" id="PS00141">
    <property type="entry name" value="ASP_PROTEASE"/>
    <property type="match status" value="1"/>
</dbReference>
<evidence type="ECO:0000256" key="3">
    <source>
        <dbReference type="ARBA" id="ARBA00022750"/>
    </source>
</evidence>
<keyword evidence="4 6" id="KW-0378">Hydrolase</keyword>
<evidence type="ECO:0000256" key="7">
    <source>
        <dbReference type="SAM" id="SignalP"/>
    </source>
</evidence>
<keyword evidence="7" id="KW-0732">Signal</keyword>
<gene>
    <name evidence="9" type="ORF">DXG03_002729</name>
</gene>
<dbReference type="PROSITE" id="PS51767">
    <property type="entry name" value="PEPTIDASE_A1"/>
    <property type="match status" value="1"/>
</dbReference>
<evidence type="ECO:0000313" key="9">
    <source>
        <dbReference type="EMBL" id="KAG5642479.1"/>
    </source>
</evidence>
<dbReference type="InterPro" id="IPR021109">
    <property type="entry name" value="Peptidase_aspartic_dom_sf"/>
</dbReference>
<dbReference type="Proteomes" id="UP000775547">
    <property type="component" value="Unassembled WGS sequence"/>
</dbReference>
<dbReference type="EMBL" id="JABCKV010000182">
    <property type="protein sequence ID" value="KAG5642479.1"/>
    <property type="molecule type" value="Genomic_DNA"/>
</dbReference>
<proteinExistence type="inferred from homology"/>
<keyword evidence="2 6" id="KW-0645">Protease</keyword>
<dbReference type="PANTHER" id="PTHR47966">
    <property type="entry name" value="BETA-SITE APP-CLEAVING ENZYME, ISOFORM A-RELATED"/>
    <property type="match status" value="1"/>
</dbReference>
<sequence>MPPSSILLPLSLSLCFLLPALAEPLHFDLARRAPAGVHDLNYYAAAAEHLRGKYGLAKSVAIKGRAAADINMVNQVPQPFSVILDTGSSDLWVADSSCTTCTRATPVFNAASSSSLQLSQFGTNIKYGSGEVAGQIGQDVVSMGGFTVQNQTFLAVDTLTDGLLDGRVSGILGLAFSTIASTRSIPFWQTLAASGQLTTPEMGFWMTRVRGDPTAREEEYGGVFTLGGTNTSLYDGDIEFLDMPGRTPTFWLLNLKSITVQGNNVPVTQASALSAIDTGTTLIGGPTKDVQAIYAAIPGSQPVTSMRGFYSFPCTTKPALSLSFGGQSWPINPTDMNLGRLATGSSQCVGGIFDLSLGSNIVSGGGNPNWVVGATFLKNVYSVYRASPPQVGFARLSSAAGGSEGLTAP</sequence>
<name>A0A9P7KAV4_9AGAR</name>
<dbReference type="InterPro" id="IPR033121">
    <property type="entry name" value="PEPTIDASE_A1"/>
</dbReference>
<feature type="active site" evidence="5">
    <location>
        <position position="277"/>
    </location>
</feature>